<accession>A0A1G7PVW1</accession>
<evidence type="ECO:0000313" key="3">
    <source>
        <dbReference type="Proteomes" id="UP000199076"/>
    </source>
</evidence>
<gene>
    <name evidence="2" type="ORF">SAMN05216218_11140</name>
</gene>
<dbReference type="EMBL" id="FNBK01000011">
    <property type="protein sequence ID" value="SDF90343.1"/>
    <property type="molecule type" value="Genomic_DNA"/>
</dbReference>
<reference evidence="3" key="1">
    <citation type="submission" date="2016-10" db="EMBL/GenBank/DDBJ databases">
        <authorList>
            <person name="Varghese N."/>
            <person name="Submissions S."/>
        </authorList>
    </citation>
    <scope>NUCLEOTIDE SEQUENCE [LARGE SCALE GENOMIC DNA]</scope>
    <source>
        <strain evidence="3">IBRC-M 10760</strain>
    </source>
</reference>
<dbReference type="Proteomes" id="UP000199076">
    <property type="component" value="Unassembled WGS sequence"/>
</dbReference>
<keyword evidence="3" id="KW-1185">Reference proteome</keyword>
<feature type="coiled-coil region" evidence="1">
    <location>
        <begin position="10"/>
        <end position="37"/>
    </location>
</feature>
<dbReference type="RefSeq" id="WP_092693571.1">
    <property type="nucleotide sequence ID" value="NZ_FNBK01000011.1"/>
</dbReference>
<evidence type="ECO:0000313" key="2">
    <source>
        <dbReference type="EMBL" id="SDF90343.1"/>
    </source>
</evidence>
<dbReference type="OrthoDB" id="241531at2157"/>
<organism evidence="2 3">
    <name type="scientific">Halorientalis regularis</name>
    <dbReference type="NCBI Taxonomy" id="660518"/>
    <lineage>
        <taxon>Archaea</taxon>
        <taxon>Methanobacteriati</taxon>
        <taxon>Methanobacteriota</taxon>
        <taxon>Stenosarchaea group</taxon>
        <taxon>Halobacteria</taxon>
        <taxon>Halobacteriales</taxon>
        <taxon>Haloarculaceae</taxon>
        <taxon>Halorientalis</taxon>
    </lineage>
</organism>
<sequence>MANDDLLKPLRAINETISNLRQDVQKLTGEAKKIKEAITNGAETIRDAIQENIQAQAELKLMEYVMEVKSVKPQIDAEYEQIKTERSELEGRLESIGERYQRKQAELDEKAQDRIRDLGSHIFEIEEEQFEDGIEDPFTEQVTTAWQSLQAHNADVGDERATAVKETTSEAIQRIYDFIDRQEQLLESIRDHRYDPAEHTLPTDEPGQLQVPYYVVEYEKDGVVDRQVIVPSSVSEGGTEWCSATLEASDGVATLLGNVDPVTDPATTDTLSEQTLRDTLSEYSSSSPLGLSYADAVADAVPESGRVDVPQEVAE</sequence>
<name>A0A1G7PVW1_9EURY</name>
<feature type="coiled-coil region" evidence="1">
    <location>
        <begin position="79"/>
        <end position="113"/>
    </location>
</feature>
<evidence type="ECO:0000256" key="1">
    <source>
        <dbReference type="SAM" id="Coils"/>
    </source>
</evidence>
<dbReference type="AlphaFoldDB" id="A0A1G7PVW1"/>
<proteinExistence type="predicted"/>
<dbReference type="STRING" id="660518.SAMN05216218_11140"/>
<keyword evidence="1" id="KW-0175">Coiled coil</keyword>
<protein>
    <submittedName>
        <fullName evidence="2">Uncharacterized protein</fullName>
    </submittedName>
</protein>